<dbReference type="GO" id="GO:0016616">
    <property type="term" value="F:oxidoreductase activity, acting on the CH-OH group of donors, NAD or NADP as acceptor"/>
    <property type="evidence" value="ECO:0007669"/>
    <property type="project" value="TreeGrafter"/>
</dbReference>
<evidence type="ECO:0000313" key="3">
    <source>
        <dbReference type="EMBL" id="CAB4551520.1"/>
    </source>
</evidence>
<protein>
    <submittedName>
        <fullName evidence="3">Unannotated protein</fullName>
    </submittedName>
</protein>
<dbReference type="PANTHER" id="PTHR42760">
    <property type="entry name" value="SHORT-CHAIN DEHYDROGENASES/REDUCTASES FAMILY MEMBER"/>
    <property type="match status" value="1"/>
</dbReference>
<gene>
    <name evidence="3" type="ORF">UFOPK1591_00061</name>
</gene>
<evidence type="ECO:0000256" key="1">
    <source>
        <dbReference type="ARBA" id="ARBA00006484"/>
    </source>
</evidence>
<dbReference type="CDD" id="cd05233">
    <property type="entry name" value="SDR_c"/>
    <property type="match status" value="1"/>
</dbReference>
<organism evidence="3">
    <name type="scientific">freshwater metagenome</name>
    <dbReference type="NCBI Taxonomy" id="449393"/>
    <lineage>
        <taxon>unclassified sequences</taxon>
        <taxon>metagenomes</taxon>
        <taxon>ecological metagenomes</taxon>
    </lineage>
</organism>
<dbReference type="EMBL" id="CAEZTD010000003">
    <property type="protein sequence ID" value="CAB4551520.1"/>
    <property type="molecule type" value="Genomic_DNA"/>
</dbReference>
<dbReference type="AlphaFoldDB" id="A0A6J6CJ63"/>
<dbReference type="InterPro" id="IPR002347">
    <property type="entry name" value="SDR_fam"/>
</dbReference>
<dbReference type="PRINTS" id="PR00081">
    <property type="entry name" value="GDHRDH"/>
</dbReference>
<comment type="similarity">
    <text evidence="1">Belongs to the short-chain dehydrogenases/reductases (SDR) family.</text>
</comment>
<accession>A0A6J6CJ63</accession>
<dbReference type="PANTHER" id="PTHR42760:SF133">
    <property type="entry name" value="3-OXOACYL-[ACYL-CARRIER-PROTEIN] REDUCTASE"/>
    <property type="match status" value="1"/>
</dbReference>
<dbReference type="PROSITE" id="PS00061">
    <property type="entry name" value="ADH_SHORT"/>
    <property type="match status" value="1"/>
</dbReference>
<proteinExistence type="inferred from homology"/>
<sequence>MDLSGHIAIVTGAGSGVGAATAALLAKRGATVAAFGRREEPLRKAVSGFPDQSSVHVVDVSDPVQVAKAVADVVTKHGAPTLLVNAAGIDGPVALNDLTPDVWNEQIAVNLSGSFYVARETALVMADGGSIVNLGSELSFLGMGLFVHYCASKFGVIGMTKALAMELAPRIRVNAVCPGPIDTPMMDAELEWFPDPVATRKGAIERVPMKRFATPEEIAETIVFVAVSMPFATGSTISVDGGTTAM</sequence>
<dbReference type="SUPFAM" id="SSF51735">
    <property type="entry name" value="NAD(P)-binding Rossmann-fold domains"/>
    <property type="match status" value="1"/>
</dbReference>
<dbReference type="InterPro" id="IPR036291">
    <property type="entry name" value="NAD(P)-bd_dom_sf"/>
</dbReference>
<keyword evidence="2" id="KW-0560">Oxidoreductase</keyword>
<reference evidence="3" key="1">
    <citation type="submission" date="2020-05" db="EMBL/GenBank/DDBJ databases">
        <authorList>
            <person name="Chiriac C."/>
            <person name="Salcher M."/>
            <person name="Ghai R."/>
            <person name="Kavagutti S V."/>
        </authorList>
    </citation>
    <scope>NUCLEOTIDE SEQUENCE</scope>
</reference>
<dbReference type="GO" id="GO:0006633">
    <property type="term" value="P:fatty acid biosynthetic process"/>
    <property type="evidence" value="ECO:0007669"/>
    <property type="project" value="TreeGrafter"/>
</dbReference>
<dbReference type="Gene3D" id="3.40.50.720">
    <property type="entry name" value="NAD(P)-binding Rossmann-like Domain"/>
    <property type="match status" value="1"/>
</dbReference>
<dbReference type="GO" id="GO:0048038">
    <property type="term" value="F:quinone binding"/>
    <property type="evidence" value="ECO:0007669"/>
    <property type="project" value="TreeGrafter"/>
</dbReference>
<evidence type="ECO:0000256" key="2">
    <source>
        <dbReference type="ARBA" id="ARBA00023002"/>
    </source>
</evidence>
<dbReference type="PRINTS" id="PR00080">
    <property type="entry name" value="SDRFAMILY"/>
</dbReference>
<dbReference type="Pfam" id="PF13561">
    <property type="entry name" value="adh_short_C2"/>
    <property type="match status" value="1"/>
</dbReference>
<name>A0A6J6CJ63_9ZZZZ</name>
<dbReference type="InterPro" id="IPR020904">
    <property type="entry name" value="Sc_DH/Rdtase_CS"/>
</dbReference>
<dbReference type="FunFam" id="3.40.50.720:FF:000084">
    <property type="entry name" value="Short-chain dehydrogenase reductase"/>
    <property type="match status" value="1"/>
</dbReference>